<comment type="caution">
    <text evidence="1">The sequence shown here is derived from an EMBL/GenBank/DDBJ whole genome shotgun (WGS) entry which is preliminary data.</text>
</comment>
<proteinExistence type="predicted"/>
<dbReference type="EMBL" id="JAVDYG010000001">
    <property type="protein sequence ID" value="MDR7361162.1"/>
    <property type="molecule type" value="Genomic_DNA"/>
</dbReference>
<protein>
    <submittedName>
        <fullName evidence="1">Uncharacterized protein</fullName>
    </submittedName>
</protein>
<evidence type="ECO:0000313" key="2">
    <source>
        <dbReference type="Proteomes" id="UP001183648"/>
    </source>
</evidence>
<accession>A0ABU2BRA4</accession>
<gene>
    <name evidence="1" type="ORF">J2S63_000715</name>
</gene>
<organism evidence="1 2">
    <name type="scientific">Nocardioides marmoribigeumensis</name>
    <dbReference type="NCBI Taxonomy" id="433649"/>
    <lineage>
        <taxon>Bacteria</taxon>
        <taxon>Bacillati</taxon>
        <taxon>Actinomycetota</taxon>
        <taxon>Actinomycetes</taxon>
        <taxon>Propionibacteriales</taxon>
        <taxon>Nocardioidaceae</taxon>
        <taxon>Nocardioides</taxon>
    </lineage>
</organism>
<sequence length="153" mass="15841">MNALTSLAPRGWSVLPQSHLVPVDVWLRSGPVLLHLSGRGTTVRLRRYAESDLAVALLRAECDCQSHREAGAAARVVLRPGAAPSASVAYDGAARHGWTGVEAARLRADELRPVLAELLADLLASAGPAPAPAATPAPAPAPVVEPVETTLAV</sequence>
<dbReference type="RefSeq" id="WP_310298719.1">
    <property type="nucleotide sequence ID" value="NZ_BAAAPS010000002.1"/>
</dbReference>
<evidence type="ECO:0000313" key="1">
    <source>
        <dbReference type="EMBL" id="MDR7361162.1"/>
    </source>
</evidence>
<keyword evidence="2" id="KW-1185">Reference proteome</keyword>
<reference evidence="1 2" key="1">
    <citation type="submission" date="2023-07" db="EMBL/GenBank/DDBJ databases">
        <title>Sequencing the genomes of 1000 actinobacteria strains.</title>
        <authorList>
            <person name="Klenk H.-P."/>
        </authorList>
    </citation>
    <scope>NUCLEOTIDE SEQUENCE [LARGE SCALE GENOMIC DNA]</scope>
    <source>
        <strain evidence="1 2">DSM 19426</strain>
    </source>
</reference>
<name>A0ABU2BRA4_9ACTN</name>
<dbReference type="Proteomes" id="UP001183648">
    <property type="component" value="Unassembled WGS sequence"/>
</dbReference>